<protein>
    <recommendedName>
        <fullName evidence="3">tRNA threonylcarbamoyladenosine biosynthesis protein TsaE</fullName>
    </recommendedName>
    <alternativeName>
        <fullName evidence="10">t(6)A37 threonylcarbamoyladenosine biosynthesis protein TsaE</fullName>
    </alternativeName>
</protein>
<evidence type="ECO:0000256" key="3">
    <source>
        <dbReference type="ARBA" id="ARBA00019010"/>
    </source>
</evidence>
<dbReference type="SUPFAM" id="SSF56112">
    <property type="entry name" value="Protein kinase-like (PK-like)"/>
    <property type="match status" value="1"/>
</dbReference>
<evidence type="ECO:0000256" key="6">
    <source>
        <dbReference type="ARBA" id="ARBA00022723"/>
    </source>
</evidence>
<evidence type="ECO:0000256" key="9">
    <source>
        <dbReference type="ARBA" id="ARBA00022842"/>
    </source>
</evidence>
<keyword evidence="7" id="KW-0547">Nucleotide-binding</keyword>
<dbReference type="Gene3D" id="3.90.1200.10">
    <property type="match status" value="1"/>
</dbReference>
<accession>A0ABW4M9S7</accession>
<comment type="subcellular location">
    <subcellularLocation>
        <location evidence="1">Cytoplasm</location>
    </subcellularLocation>
</comment>
<evidence type="ECO:0000256" key="4">
    <source>
        <dbReference type="ARBA" id="ARBA00022490"/>
    </source>
</evidence>
<dbReference type="Pfam" id="PF01636">
    <property type="entry name" value="APH"/>
    <property type="match status" value="1"/>
</dbReference>
<keyword evidence="13" id="KW-1185">Reference proteome</keyword>
<evidence type="ECO:0000256" key="1">
    <source>
        <dbReference type="ARBA" id="ARBA00004496"/>
    </source>
</evidence>
<dbReference type="SUPFAM" id="SSF52540">
    <property type="entry name" value="P-loop containing nucleoside triphosphate hydrolases"/>
    <property type="match status" value="1"/>
</dbReference>
<evidence type="ECO:0000256" key="10">
    <source>
        <dbReference type="ARBA" id="ARBA00032441"/>
    </source>
</evidence>
<evidence type="ECO:0000313" key="13">
    <source>
        <dbReference type="Proteomes" id="UP001597322"/>
    </source>
</evidence>
<keyword evidence="4" id="KW-0963">Cytoplasm</keyword>
<reference evidence="13" key="1">
    <citation type="journal article" date="2019" name="Int. J. Syst. Evol. Microbiol.">
        <title>The Global Catalogue of Microorganisms (GCM) 10K type strain sequencing project: providing services to taxonomists for standard genome sequencing and annotation.</title>
        <authorList>
            <consortium name="The Broad Institute Genomics Platform"/>
            <consortium name="The Broad Institute Genome Sequencing Center for Infectious Disease"/>
            <person name="Wu L."/>
            <person name="Ma J."/>
        </authorList>
    </citation>
    <scope>NUCLEOTIDE SEQUENCE [LARGE SCALE GENOMIC DNA]</scope>
    <source>
        <strain evidence="13">CG52</strain>
    </source>
</reference>
<dbReference type="PANTHER" id="PTHR33540:SF2">
    <property type="entry name" value="TRNA THREONYLCARBAMOYLADENOSINE BIOSYNTHESIS PROTEIN TSAE"/>
    <property type="match status" value="1"/>
</dbReference>
<keyword evidence="5" id="KW-0819">tRNA processing</keyword>
<dbReference type="Proteomes" id="UP001597322">
    <property type="component" value="Unassembled WGS sequence"/>
</dbReference>
<dbReference type="InterPro" id="IPR011009">
    <property type="entry name" value="Kinase-like_dom_sf"/>
</dbReference>
<keyword evidence="8" id="KW-0067">ATP-binding</keyword>
<dbReference type="PANTHER" id="PTHR33540">
    <property type="entry name" value="TRNA THREONYLCARBAMOYLADENOSINE BIOSYNTHESIS PROTEIN TSAE"/>
    <property type="match status" value="1"/>
</dbReference>
<evidence type="ECO:0000256" key="8">
    <source>
        <dbReference type="ARBA" id="ARBA00022840"/>
    </source>
</evidence>
<dbReference type="InterPro" id="IPR027417">
    <property type="entry name" value="P-loop_NTPase"/>
</dbReference>
<comment type="caution">
    <text evidence="12">The sequence shown here is derived from an EMBL/GenBank/DDBJ whole genome shotgun (WGS) entry which is preliminary data.</text>
</comment>
<gene>
    <name evidence="12" type="primary">tsaE</name>
    <name evidence="12" type="ORF">ACFSE1_17350</name>
</gene>
<dbReference type="RefSeq" id="WP_377404134.1">
    <property type="nucleotide sequence ID" value="NZ_JBHUEQ010000032.1"/>
</dbReference>
<dbReference type="Gene3D" id="3.30.200.20">
    <property type="entry name" value="Phosphorylase Kinase, domain 1"/>
    <property type="match status" value="1"/>
</dbReference>
<dbReference type="Gene3D" id="3.40.50.300">
    <property type="entry name" value="P-loop containing nucleotide triphosphate hydrolases"/>
    <property type="match status" value="1"/>
</dbReference>
<dbReference type="Pfam" id="PF02367">
    <property type="entry name" value="TsaE"/>
    <property type="match status" value="1"/>
</dbReference>
<dbReference type="PIRSF" id="PIRSF036599">
    <property type="entry name" value="AtpPhos"/>
    <property type="match status" value="1"/>
</dbReference>
<keyword evidence="9" id="KW-0460">Magnesium</keyword>
<evidence type="ECO:0000259" key="11">
    <source>
        <dbReference type="Pfam" id="PF01636"/>
    </source>
</evidence>
<organism evidence="12 13">
    <name type="scientific">Rhizobium helianthi</name>
    <dbReference type="NCBI Taxonomy" id="1132695"/>
    <lineage>
        <taxon>Bacteria</taxon>
        <taxon>Pseudomonadati</taxon>
        <taxon>Pseudomonadota</taxon>
        <taxon>Alphaproteobacteria</taxon>
        <taxon>Hyphomicrobiales</taxon>
        <taxon>Rhizobiaceae</taxon>
        <taxon>Rhizobium/Agrobacterium group</taxon>
        <taxon>Rhizobium</taxon>
    </lineage>
</organism>
<evidence type="ECO:0000256" key="5">
    <source>
        <dbReference type="ARBA" id="ARBA00022694"/>
    </source>
</evidence>
<sequence>MNSCAPITLTLADEAETIRLGEDLALALHVGDCLALSGDLGAGKSTLARAFLRAMADDEALEVPSPTFTLVQTYDLRIPVAHFDLYRIADGSELDELGLDESLNDGICLVEWPEMAEAELPADRITLRLTHQDAGRQADIEGPDAALERIRRVLLIRNFLKENGHTPDRRRYLTGDASQRAYETVRPHDGVPLVLMDWPRRASGPAVLDGKPYPKVAHIAEDILPFVGIDLYLKQCGLCAPDVLAADYEHGLLLLEHLGSEGVLSPEGEPLPERYRAAIECLAHLHACLPVQKEIAVDAGHVHLIPDFDPVAMKIETRLILDWYLPSLRGGEPVAENVREEYGQIWDSLIGELSNAERHLLLRDFHSPNLIWRDQEQDLARIGLIDFQDAMIGPTAYDVASLVQDARVTIPEALAHDLLEHYVALRHAQGAFDEHGFRKAFAIMSAQRNCKLAGLWVRLKERDGKPGYMKHMPRTLRYLSTVLAHPALAPLADWMAKTGIVE</sequence>
<dbReference type="InterPro" id="IPR012180">
    <property type="entry name" value="Bifunc_ATPase/PTrfase"/>
</dbReference>
<proteinExistence type="inferred from homology"/>
<evidence type="ECO:0000313" key="12">
    <source>
        <dbReference type="EMBL" id="MFD1747240.1"/>
    </source>
</evidence>
<dbReference type="InterPro" id="IPR003442">
    <property type="entry name" value="T6A_TsaE"/>
</dbReference>
<dbReference type="InterPro" id="IPR002575">
    <property type="entry name" value="Aminoglycoside_PTrfase"/>
</dbReference>
<evidence type="ECO:0000256" key="7">
    <source>
        <dbReference type="ARBA" id="ARBA00022741"/>
    </source>
</evidence>
<name>A0ABW4M9S7_9HYPH</name>
<keyword evidence="6" id="KW-0479">Metal-binding</keyword>
<evidence type="ECO:0000256" key="2">
    <source>
        <dbReference type="ARBA" id="ARBA00007599"/>
    </source>
</evidence>
<dbReference type="EMBL" id="JBHUEQ010000032">
    <property type="protein sequence ID" value="MFD1747240.1"/>
    <property type="molecule type" value="Genomic_DNA"/>
</dbReference>
<feature type="domain" description="Aminoglycoside phosphotransferase" evidence="11">
    <location>
        <begin position="173"/>
        <end position="423"/>
    </location>
</feature>
<comment type="similarity">
    <text evidence="2">Belongs to the TsaE family.</text>
</comment>
<dbReference type="NCBIfam" id="TIGR00150">
    <property type="entry name" value="T6A_YjeE"/>
    <property type="match status" value="1"/>
</dbReference>